<keyword evidence="6" id="KW-1185">Reference proteome</keyword>
<reference evidence="5" key="1">
    <citation type="journal article" date="2014" name="Int. J. Syst. Evol. Microbiol.">
        <title>Complete genome sequence of Corynebacterium casei LMG S-19264T (=DSM 44701T), isolated from a smear-ripened cheese.</title>
        <authorList>
            <consortium name="US DOE Joint Genome Institute (JGI-PGF)"/>
            <person name="Walter F."/>
            <person name="Albersmeier A."/>
            <person name="Kalinowski J."/>
            <person name="Ruckert C."/>
        </authorList>
    </citation>
    <scope>NUCLEOTIDE SEQUENCE</scope>
    <source>
        <strain evidence="5">NBRC 108769</strain>
    </source>
</reference>
<organism evidence="5 6">
    <name type="scientific">Portibacter lacus</name>
    <dbReference type="NCBI Taxonomy" id="1099794"/>
    <lineage>
        <taxon>Bacteria</taxon>
        <taxon>Pseudomonadati</taxon>
        <taxon>Bacteroidota</taxon>
        <taxon>Saprospiria</taxon>
        <taxon>Saprospirales</taxon>
        <taxon>Haliscomenobacteraceae</taxon>
        <taxon>Portibacter</taxon>
    </lineage>
</organism>
<dbReference type="Proteomes" id="UP001156666">
    <property type="component" value="Unassembled WGS sequence"/>
</dbReference>
<reference evidence="5" key="2">
    <citation type="submission" date="2023-01" db="EMBL/GenBank/DDBJ databases">
        <title>Draft genome sequence of Portibacter lacus strain NBRC 108769.</title>
        <authorList>
            <person name="Sun Q."/>
            <person name="Mori K."/>
        </authorList>
    </citation>
    <scope>NUCLEOTIDE SEQUENCE</scope>
    <source>
        <strain evidence="5">NBRC 108769</strain>
    </source>
</reference>
<dbReference type="NCBIfam" id="NF008399">
    <property type="entry name" value="PRK11198.1"/>
    <property type="match status" value="1"/>
</dbReference>
<comment type="caution">
    <text evidence="5">The sequence shown here is derived from an EMBL/GenBank/DDBJ whole genome shotgun (WGS) entry which is preliminary data.</text>
</comment>
<evidence type="ECO:0000313" key="6">
    <source>
        <dbReference type="Proteomes" id="UP001156666"/>
    </source>
</evidence>
<gene>
    <name evidence="5" type="ORF">GCM10007940_22640</name>
</gene>
<sequence length="153" mass="16729">MGLFSFLKKAGKKLTGKSEPKVEEAVKSAEVSKLDAMKSEITRLGIPVNGLNLEMAEQIVISGETATNADREKIILALGNCEGVGCVEDRITVTNPEPEAKFYTVQSGDTLSKISKAQYGDPMKYNSIFEANKPMLDHPDKIYPGQVLRIPQQ</sequence>
<keyword evidence="2" id="KW-0963">Cytoplasm</keyword>
<dbReference type="EMBL" id="BSOH01000014">
    <property type="protein sequence ID" value="GLR17649.1"/>
    <property type="molecule type" value="Genomic_DNA"/>
</dbReference>
<evidence type="ECO:0000256" key="2">
    <source>
        <dbReference type="ARBA" id="ARBA00022490"/>
    </source>
</evidence>
<accession>A0AA37SQL5</accession>
<dbReference type="InterPro" id="IPR036779">
    <property type="entry name" value="LysM_dom_sf"/>
</dbReference>
<dbReference type="PANTHER" id="PTHR34700">
    <property type="entry name" value="POTASSIUM BINDING PROTEIN KBP"/>
    <property type="match status" value="1"/>
</dbReference>
<dbReference type="RefSeq" id="WP_235291318.1">
    <property type="nucleotide sequence ID" value="NZ_BSOH01000014.1"/>
</dbReference>
<dbReference type="Gene3D" id="3.10.350.10">
    <property type="entry name" value="LysM domain"/>
    <property type="match status" value="1"/>
</dbReference>
<dbReference type="CDD" id="cd00118">
    <property type="entry name" value="LysM"/>
    <property type="match status" value="1"/>
</dbReference>
<dbReference type="PROSITE" id="PS51782">
    <property type="entry name" value="LYSM"/>
    <property type="match status" value="1"/>
</dbReference>
<dbReference type="FunFam" id="3.10.350.10:FF:000001">
    <property type="entry name" value="Peptidoglycan-binding protein LysM"/>
    <property type="match status" value="1"/>
</dbReference>
<comment type="subcellular location">
    <subcellularLocation>
        <location evidence="1">Cytoplasm</location>
    </subcellularLocation>
</comment>
<evidence type="ECO:0000256" key="1">
    <source>
        <dbReference type="ARBA" id="ARBA00004496"/>
    </source>
</evidence>
<evidence type="ECO:0000259" key="4">
    <source>
        <dbReference type="PROSITE" id="PS51782"/>
    </source>
</evidence>
<dbReference type="InterPro" id="IPR052196">
    <property type="entry name" value="Bact_Kbp"/>
</dbReference>
<dbReference type="SMART" id="SM00257">
    <property type="entry name" value="LysM"/>
    <property type="match status" value="1"/>
</dbReference>
<evidence type="ECO:0000256" key="3">
    <source>
        <dbReference type="ARBA" id="ARBA00072219"/>
    </source>
</evidence>
<proteinExistence type="predicted"/>
<evidence type="ECO:0000313" key="5">
    <source>
        <dbReference type="EMBL" id="GLR17649.1"/>
    </source>
</evidence>
<dbReference type="SUPFAM" id="SSF54106">
    <property type="entry name" value="LysM domain"/>
    <property type="match status" value="1"/>
</dbReference>
<dbReference type="PANTHER" id="PTHR34700:SF8">
    <property type="entry name" value="POTASSIUM BINDING PROTEIN KBP"/>
    <property type="match status" value="1"/>
</dbReference>
<dbReference type="InterPro" id="IPR018392">
    <property type="entry name" value="LysM"/>
</dbReference>
<dbReference type="GO" id="GO:0005737">
    <property type="term" value="C:cytoplasm"/>
    <property type="evidence" value="ECO:0007669"/>
    <property type="project" value="UniProtKB-SubCell"/>
</dbReference>
<protein>
    <recommendedName>
        <fullName evidence="3">Potassium binding protein Kbp</fullName>
    </recommendedName>
</protein>
<name>A0AA37SQL5_9BACT</name>
<feature type="domain" description="LysM" evidence="4">
    <location>
        <begin position="101"/>
        <end position="150"/>
    </location>
</feature>
<dbReference type="Pfam" id="PF01476">
    <property type="entry name" value="LysM"/>
    <property type="match status" value="1"/>
</dbReference>
<dbReference type="AlphaFoldDB" id="A0AA37SQL5"/>